<keyword evidence="11" id="KW-1185">Reference proteome</keyword>
<feature type="short sequence motif" description="'KMSKS' region" evidence="7">
    <location>
        <begin position="302"/>
        <end position="306"/>
    </location>
</feature>
<dbReference type="eggNOG" id="COG0143">
    <property type="taxonomic scope" value="Bacteria"/>
</dbReference>
<dbReference type="GO" id="GO:0005737">
    <property type="term" value="C:cytoplasm"/>
    <property type="evidence" value="ECO:0007669"/>
    <property type="project" value="UniProtKB-SubCell"/>
</dbReference>
<comment type="subunit">
    <text evidence="7">Monomer.</text>
</comment>
<keyword evidence="5 7" id="KW-0648">Protein biosynthesis</keyword>
<comment type="caution">
    <text evidence="7">Lacks conserved residue(s) required for the propagation of feature annotation.</text>
</comment>
<dbReference type="Gene3D" id="3.40.50.620">
    <property type="entry name" value="HUPs"/>
    <property type="match status" value="1"/>
</dbReference>
<dbReference type="CDD" id="cd00814">
    <property type="entry name" value="MetRS_core"/>
    <property type="match status" value="1"/>
</dbReference>
<dbReference type="InterPro" id="IPR009080">
    <property type="entry name" value="tRNAsynth_Ia_anticodon-bd"/>
</dbReference>
<evidence type="ECO:0000256" key="4">
    <source>
        <dbReference type="ARBA" id="ARBA00022840"/>
    </source>
</evidence>
<dbReference type="InterPro" id="IPR023457">
    <property type="entry name" value="Met-tRNA_synth_2"/>
</dbReference>
<keyword evidence="6 7" id="KW-0030">Aminoacyl-tRNA synthetase</keyword>
<dbReference type="PANTHER" id="PTHR43326">
    <property type="entry name" value="METHIONYL-TRNA SYNTHETASE"/>
    <property type="match status" value="1"/>
</dbReference>
<dbReference type="Gene3D" id="2.170.220.10">
    <property type="match status" value="1"/>
</dbReference>
<dbReference type="NCBIfam" id="TIGR00398">
    <property type="entry name" value="metG"/>
    <property type="match status" value="1"/>
</dbReference>
<dbReference type="KEGG" id="lar:lam_717"/>
<dbReference type="PRINTS" id="PR01041">
    <property type="entry name" value="TRNASYNTHMET"/>
</dbReference>
<dbReference type="EC" id="6.1.1.10" evidence="7"/>
<evidence type="ECO:0000259" key="8">
    <source>
        <dbReference type="Pfam" id="PF09334"/>
    </source>
</evidence>
<reference evidence="10 11" key="1">
    <citation type="journal article" date="2014" name="Mol. Plant Microbe Interact.">
        <title>The complete genome sequence of Candidatus Liberibacter americanus, associated with citrus Huanglongbing.</title>
        <authorList>
            <person name="Wulff N.A."/>
            <person name="Zhang S."/>
            <person name="Setubal J.C."/>
            <person name="Almeida N.F."/>
            <person name="Martins E.C."/>
            <person name="Harakava R."/>
            <person name="Kumar D."/>
            <person name="Rangel L.T."/>
            <person name="Foissac X."/>
            <person name="Bove J."/>
            <person name="Gabriel D.W."/>
        </authorList>
    </citation>
    <scope>NUCLEOTIDE SEQUENCE [LARGE SCALE GENOMIC DNA]</scope>
    <source>
        <strain evidence="10 11">Sao Paulo</strain>
    </source>
</reference>
<dbReference type="PANTHER" id="PTHR43326:SF1">
    <property type="entry name" value="METHIONINE--TRNA LIGASE, MITOCHONDRIAL"/>
    <property type="match status" value="1"/>
</dbReference>
<comment type="subcellular location">
    <subcellularLocation>
        <location evidence="7">Cytoplasm</location>
    </subcellularLocation>
</comment>
<dbReference type="Pfam" id="PF09334">
    <property type="entry name" value="tRNA-synt_1g"/>
    <property type="match status" value="1"/>
</dbReference>
<feature type="domain" description="Methionyl/Leucyl tRNA synthetase" evidence="8">
    <location>
        <begin position="8"/>
        <end position="365"/>
    </location>
</feature>
<evidence type="ECO:0000313" key="10">
    <source>
        <dbReference type="EMBL" id="AHA28063.1"/>
    </source>
</evidence>
<evidence type="ECO:0000259" key="9">
    <source>
        <dbReference type="Pfam" id="PF19303"/>
    </source>
</evidence>
<dbReference type="InterPro" id="IPR033911">
    <property type="entry name" value="MetRS_core"/>
</dbReference>
<evidence type="ECO:0000256" key="3">
    <source>
        <dbReference type="ARBA" id="ARBA00022741"/>
    </source>
</evidence>
<dbReference type="InterPro" id="IPR015413">
    <property type="entry name" value="Methionyl/Leucyl_tRNA_Synth"/>
</dbReference>
<keyword evidence="2 7" id="KW-0436">Ligase</keyword>
<dbReference type="EMBL" id="CP006604">
    <property type="protein sequence ID" value="AHA28063.1"/>
    <property type="molecule type" value="Genomic_DNA"/>
</dbReference>
<feature type="domain" description="Methionyl-tRNA synthetase anticodon-binding" evidence="9">
    <location>
        <begin position="385"/>
        <end position="479"/>
    </location>
</feature>
<evidence type="ECO:0000313" key="11">
    <source>
        <dbReference type="Proteomes" id="UP000017862"/>
    </source>
</evidence>
<dbReference type="GO" id="GO:0005524">
    <property type="term" value="F:ATP binding"/>
    <property type="evidence" value="ECO:0007669"/>
    <property type="project" value="UniProtKB-UniRule"/>
</dbReference>
<evidence type="ECO:0000256" key="2">
    <source>
        <dbReference type="ARBA" id="ARBA00022598"/>
    </source>
</evidence>
<dbReference type="Proteomes" id="UP000017862">
    <property type="component" value="Chromosome"/>
</dbReference>
<evidence type="ECO:0000256" key="5">
    <source>
        <dbReference type="ARBA" id="ARBA00022917"/>
    </source>
</evidence>
<dbReference type="STRING" id="1261131.lam_717"/>
<protein>
    <recommendedName>
        <fullName evidence="7">Methionine--tRNA ligase</fullName>
        <ecNumber evidence="7">6.1.1.10</ecNumber>
    </recommendedName>
    <alternativeName>
        <fullName evidence="7">Methionyl-tRNA synthetase</fullName>
        <shortName evidence="7">MetRS</shortName>
    </alternativeName>
</protein>
<sequence length="511" mass="58706">MKNPEKLYLSTAISYSNAKPHIGHAYEMILADVFARFYRLDGRDVLFSTGSDEYGQKILKSANNAGIPVEDFVEQNTKSFSDMADALDISYDEFIRTTEKRHHDSCQELWKRILNSGDIYKGSYKGWYSLLDEAYCQNDEIYVGKDGQRYNSQNNPVQWMEEEGYFFRLSAYQKKLLAFYDTHPEFILPIEKRNEVISFVKSGLKDLSISRKNFDWGVKIPEDSEYIMYVWIDALTNYLTVTGILKDPRGEKAKFWPADMHIIGKDIVRFHAVYWPAFLLSANLPMPKRIFSHGFIINKGKKISKSLGNVIDPIEVIDNVGVDALRYFLLREISCGQDGFYDIDSVKRRANADLANGIGNLMSRSVAMILKNFDGKIPNPNVLLECDEVILSACSTSFNDIRDNINNQLIHRALSQTISIVSEVDRYFSEQKPWELKKTDPNRMSTVLYVAIDVVRQIAILLQPYVPRLADKILNILCIPNEKRIFSSLDDKLEPGLIIKEDINPVFPRFL</sequence>
<comment type="catalytic activity">
    <reaction evidence="7">
        <text>tRNA(Met) + L-methionine + ATP = L-methionyl-tRNA(Met) + AMP + diphosphate</text>
        <dbReference type="Rhea" id="RHEA:13481"/>
        <dbReference type="Rhea" id="RHEA-COMP:9667"/>
        <dbReference type="Rhea" id="RHEA-COMP:9698"/>
        <dbReference type="ChEBI" id="CHEBI:30616"/>
        <dbReference type="ChEBI" id="CHEBI:33019"/>
        <dbReference type="ChEBI" id="CHEBI:57844"/>
        <dbReference type="ChEBI" id="CHEBI:78442"/>
        <dbReference type="ChEBI" id="CHEBI:78530"/>
        <dbReference type="ChEBI" id="CHEBI:456215"/>
        <dbReference type="EC" id="6.1.1.10"/>
    </reaction>
</comment>
<dbReference type="RefSeq" id="WP_007557390.1">
    <property type="nucleotide sequence ID" value="NC_022793.1"/>
</dbReference>
<feature type="binding site" evidence="7">
    <location>
        <position position="301"/>
    </location>
    <ligand>
        <name>ATP</name>
        <dbReference type="ChEBI" id="CHEBI:30616"/>
    </ligand>
</feature>
<dbReference type="PATRIC" id="fig|1261131.3.peg.687"/>
<dbReference type="InterPro" id="IPR014729">
    <property type="entry name" value="Rossmann-like_a/b/a_fold"/>
</dbReference>
<comment type="similarity">
    <text evidence="7">Belongs to the class-I aminoacyl-tRNA synthetase family. MetG type 2B subfamily.</text>
</comment>
<dbReference type="SUPFAM" id="SSF52374">
    <property type="entry name" value="Nucleotidylyl transferase"/>
    <property type="match status" value="1"/>
</dbReference>
<keyword evidence="7" id="KW-0963">Cytoplasm</keyword>
<evidence type="ECO:0000256" key="1">
    <source>
        <dbReference type="ARBA" id="ARBA00003314"/>
    </source>
</evidence>
<dbReference type="Gene3D" id="1.10.730.10">
    <property type="entry name" value="Isoleucyl-tRNA Synthetase, Domain 1"/>
    <property type="match status" value="1"/>
</dbReference>
<dbReference type="Pfam" id="PF19303">
    <property type="entry name" value="Anticodon_3"/>
    <property type="match status" value="1"/>
</dbReference>
<dbReference type="AlphaFoldDB" id="U6B5K3"/>
<evidence type="ECO:0000256" key="6">
    <source>
        <dbReference type="ARBA" id="ARBA00023146"/>
    </source>
</evidence>
<organism evidence="10 11">
    <name type="scientific">Candidatus Liberibacter americanus str. Sao Paulo</name>
    <dbReference type="NCBI Taxonomy" id="1261131"/>
    <lineage>
        <taxon>Bacteria</taxon>
        <taxon>Pseudomonadati</taxon>
        <taxon>Pseudomonadota</taxon>
        <taxon>Alphaproteobacteria</taxon>
        <taxon>Hyphomicrobiales</taxon>
        <taxon>Rhizobiaceae</taxon>
        <taxon>Liberibacter</taxon>
    </lineage>
</organism>
<accession>U6B5K3</accession>
<dbReference type="HOGENOM" id="CLU_009710_9_4_5"/>
<dbReference type="InterPro" id="IPR041872">
    <property type="entry name" value="Anticodon_Met"/>
</dbReference>
<name>U6B5K3_9HYPH</name>
<keyword evidence="4 7" id="KW-0067">ATP-binding</keyword>
<evidence type="ECO:0000256" key="7">
    <source>
        <dbReference type="HAMAP-Rule" id="MF_01228"/>
    </source>
</evidence>
<dbReference type="GO" id="GO:0004825">
    <property type="term" value="F:methionine-tRNA ligase activity"/>
    <property type="evidence" value="ECO:0007669"/>
    <property type="project" value="UniProtKB-UniRule"/>
</dbReference>
<feature type="short sequence motif" description="'HIGH' region" evidence="7">
    <location>
        <begin position="14"/>
        <end position="24"/>
    </location>
</feature>
<comment type="function">
    <text evidence="1 7">Is required not only for elongation of protein synthesis but also for the initiation of all mRNA translation through initiator tRNA(fMet) aminoacylation.</text>
</comment>
<dbReference type="CDD" id="cd07957">
    <property type="entry name" value="Anticodon_Ia_Met"/>
    <property type="match status" value="1"/>
</dbReference>
<keyword evidence="3 7" id="KW-0547">Nucleotide-binding</keyword>
<dbReference type="InterPro" id="IPR014758">
    <property type="entry name" value="Met-tRNA_synth"/>
</dbReference>
<dbReference type="SUPFAM" id="SSF47323">
    <property type="entry name" value="Anticodon-binding domain of a subclass of class I aminoacyl-tRNA synthetases"/>
    <property type="match status" value="1"/>
</dbReference>
<dbReference type="HAMAP" id="MF_01228">
    <property type="entry name" value="Met_tRNA_synth_type2"/>
    <property type="match status" value="1"/>
</dbReference>
<gene>
    <name evidence="7 10" type="primary">metG</name>
    <name evidence="10" type="ORF">lam_717</name>
</gene>
<dbReference type="FunFam" id="2.170.220.10:FF:000002">
    <property type="entry name" value="Methionine--tRNA ligase"/>
    <property type="match status" value="1"/>
</dbReference>
<proteinExistence type="inferred from homology"/>
<dbReference type="GO" id="GO:0006431">
    <property type="term" value="P:methionyl-tRNA aminoacylation"/>
    <property type="evidence" value="ECO:0007669"/>
    <property type="project" value="UniProtKB-UniRule"/>
</dbReference>